<dbReference type="InterPro" id="IPR053066">
    <property type="entry name" value="ADGR_G7"/>
</dbReference>
<keyword evidence="2 6" id="KW-0812">Transmembrane</keyword>
<dbReference type="Proteomes" id="UP000821837">
    <property type="component" value="Chromosome 10"/>
</dbReference>
<dbReference type="PANTHER" id="PTHR47767">
    <property type="entry name" value="ADHESION G PROTEIN-COUPLED RECEPTOR G7"/>
    <property type="match status" value="1"/>
</dbReference>
<organism evidence="7 8">
    <name type="scientific">Rhipicephalus sanguineus</name>
    <name type="common">Brown dog tick</name>
    <name type="synonym">Ixodes sanguineus</name>
    <dbReference type="NCBI Taxonomy" id="34632"/>
    <lineage>
        <taxon>Eukaryota</taxon>
        <taxon>Metazoa</taxon>
        <taxon>Ecdysozoa</taxon>
        <taxon>Arthropoda</taxon>
        <taxon>Chelicerata</taxon>
        <taxon>Arachnida</taxon>
        <taxon>Acari</taxon>
        <taxon>Parasitiformes</taxon>
        <taxon>Ixodida</taxon>
        <taxon>Ixodoidea</taxon>
        <taxon>Ixodidae</taxon>
        <taxon>Rhipicephalinae</taxon>
        <taxon>Rhipicephalus</taxon>
        <taxon>Rhipicephalus</taxon>
    </lineage>
</organism>
<comment type="caution">
    <text evidence="7">The sequence shown here is derived from an EMBL/GenBank/DDBJ whole genome shotgun (WGS) entry which is preliminary data.</text>
</comment>
<dbReference type="InterPro" id="IPR000832">
    <property type="entry name" value="GPCR_2_secretin-like"/>
</dbReference>
<dbReference type="GO" id="GO:0016020">
    <property type="term" value="C:membrane"/>
    <property type="evidence" value="ECO:0007669"/>
    <property type="project" value="UniProtKB-SubCell"/>
</dbReference>
<feature type="transmembrane region" description="Helical" evidence="6">
    <location>
        <begin position="46"/>
        <end position="65"/>
    </location>
</feature>
<keyword evidence="3 6" id="KW-1133">Transmembrane helix</keyword>
<feature type="region of interest" description="Disordered" evidence="5">
    <location>
        <begin position="12"/>
        <end position="33"/>
    </location>
</feature>
<protein>
    <recommendedName>
        <fullName evidence="9">G-protein coupled receptors family 2 profile 2 domain-containing protein</fullName>
    </recommendedName>
</protein>
<evidence type="ECO:0000313" key="7">
    <source>
        <dbReference type="EMBL" id="KAH7976690.1"/>
    </source>
</evidence>
<feature type="compositionally biased region" description="Low complexity" evidence="5">
    <location>
        <begin position="14"/>
        <end position="33"/>
    </location>
</feature>
<reference evidence="7" key="2">
    <citation type="submission" date="2021-09" db="EMBL/GenBank/DDBJ databases">
        <authorList>
            <person name="Jia N."/>
            <person name="Wang J."/>
            <person name="Shi W."/>
            <person name="Du L."/>
            <person name="Sun Y."/>
            <person name="Zhan W."/>
            <person name="Jiang J."/>
            <person name="Wang Q."/>
            <person name="Zhang B."/>
            <person name="Ji P."/>
            <person name="Sakyi L.B."/>
            <person name="Cui X."/>
            <person name="Yuan T."/>
            <person name="Jiang B."/>
            <person name="Yang W."/>
            <person name="Lam T.T.-Y."/>
            <person name="Chang Q."/>
            <person name="Ding S."/>
            <person name="Wang X."/>
            <person name="Zhu J."/>
            <person name="Ruan X."/>
            <person name="Zhao L."/>
            <person name="Wei J."/>
            <person name="Que T."/>
            <person name="Du C."/>
            <person name="Cheng J."/>
            <person name="Dai P."/>
            <person name="Han X."/>
            <person name="Huang E."/>
            <person name="Gao Y."/>
            <person name="Liu J."/>
            <person name="Shao H."/>
            <person name="Ye R."/>
            <person name="Li L."/>
            <person name="Wei W."/>
            <person name="Wang X."/>
            <person name="Wang C."/>
            <person name="Huo Q."/>
            <person name="Li W."/>
            <person name="Guo W."/>
            <person name="Chen H."/>
            <person name="Chen S."/>
            <person name="Zhou L."/>
            <person name="Zhou L."/>
            <person name="Ni X."/>
            <person name="Tian J."/>
            <person name="Zhou Y."/>
            <person name="Sheng Y."/>
            <person name="Liu T."/>
            <person name="Pan Y."/>
            <person name="Xia L."/>
            <person name="Li J."/>
            <person name="Zhao F."/>
            <person name="Cao W."/>
        </authorList>
    </citation>
    <scope>NUCLEOTIDE SEQUENCE</scope>
    <source>
        <strain evidence="7">Rsan-2018</strain>
        <tissue evidence="7">Larvae</tissue>
    </source>
</reference>
<feature type="compositionally biased region" description="Polar residues" evidence="5">
    <location>
        <begin position="364"/>
        <end position="377"/>
    </location>
</feature>
<feature type="region of interest" description="Disordered" evidence="5">
    <location>
        <begin position="364"/>
        <end position="388"/>
    </location>
</feature>
<sequence>MVTRVLFKPRMTGAATSKSTNQNSTSASSSGATNNPLPITAAQVRGAFTVMTLLGITWIFGIFAVGEARTVFQYVFCVCNSMQGFLIFVVRVLQYPEARAAWSQLATTGTFKKHRGVPAGSWSANSNPSKRNGHSSMVRVTSTSTDSTSTVVFNSNMWNKAENGGPATSKTDRLPRFSSVGSLLKNCNVQRDDKLTNAGTLSRKQKSKVIAQIYAKATVITEEPDVKENRKEFYSGDDQVAAVVPSLYTGQEQHIMKSSSLNVSSDPLNYIDQGSHSAANTLTFATSQKAHILFAYAGAETTPIRINGVVHSPEEKPRLESFSTFQRPSPVPSAPQIPELPQTRSCTAAEQSVIAASENTLMRKSLKTSSGEETSFPVTDGGVTTVVS</sequence>
<dbReference type="Pfam" id="PF00002">
    <property type="entry name" value="7tm_2"/>
    <property type="match status" value="1"/>
</dbReference>
<dbReference type="Gene3D" id="1.20.1070.10">
    <property type="entry name" value="Rhodopsin 7-helix transmembrane proteins"/>
    <property type="match status" value="1"/>
</dbReference>
<evidence type="ECO:0000256" key="6">
    <source>
        <dbReference type="SAM" id="Phobius"/>
    </source>
</evidence>
<keyword evidence="4 6" id="KW-0472">Membrane</keyword>
<dbReference type="PANTHER" id="PTHR47767:SF1">
    <property type="entry name" value="ADHESION G PROTEIN-COUPLED RECEPTOR G7"/>
    <property type="match status" value="1"/>
</dbReference>
<evidence type="ECO:0000256" key="3">
    <source>
        <dbReference type="ARBA" id="ARBA00022989"/>
    </source>
</evidence>
<keyword evidence="8" id="KW-1185">Reference proteome</keyword>
<evidence type="ECO:0000313" key="8">
    <source>
        <dbReference type="Proteomes" id="UP000821837"/>
    </source>
</evidence>
<dbReference type="AlphaFoldDB" id="A0A9D4T815"/>
<name>A0A9D4T815_RHISA</name>
<evidence type="ECO:0000256" key="4">
    <source>
        <dbReference type="ARBA" id="ARBA00023136"/>
    </source>
</evidence>
<evidence type="ECO:0000256" key="2">
    <source>
        <dbReference type="ARBA" id="ARBA00022692"/>
    </source>
</evidence>
<accession>A0A9D4T815</accession>
<evidence type="ECO:0000256" key="5">
    <source>
        <dbReference type="SAM" id="MobiDB-lite"/>
    </source>
</evidence>
<dbReference type="VEuPathDB" id="VectorBase:RSAN_042899"/>
<reference evidence="7" key="1">
    <citation type="journal article" date="2020" name="Cell">
        <title>Large-Scale Comparative Analyses of Tick Genomes Elucidate Their Genetic Diversity and Vector Capacities.</title>
        <authorList>
            <consortium name="Tick Genome and Microbiome Consortium (TIGMIC)"/>
            <person name="Jia N."/>
            <person name="Wang J."/>
            <person name="Shi W."/>
            <person name="Du L."/>
            <person name="Sun Y."/>
            <person name="Zhan W."/>
            <person name="Jiang J.F."/>
            <person name="Wang Q."/>
            <person name="Zhang B."/>
            <person name="Ji P."/>
            <person name="Bell-Sakyi L."/>
            <person name="Cui X.M."/>
            <person name="Yuan T.T."/>
            <person name="Jiang B.G."/>
            <person name="Yang W.F."/>
            <person name="Lam T.T."/>
            <person name="Chang Q.C."/>
            <person name="Ding S.J."/>
            <person name="Wang X.J."/>
            <person name="Zhu J.G."/>
            <person name="Ruan X.D."/>
            <person name="Zhao L."/>
            <person name="Wei J.T."/>
            <person name="Ye R.Z."/>
            <person name="Que T.C."/>
            <person name="Du C.H."/>
            <person name="Zhou Y.H."/>
            <person name="Cheng J.X."/>
            <person name="Dai P.F."/>
            <person name="Guo W.B."/>
            <person name="Han X.H."/>
            <person name="Huang E.J."/>
            <person name="Li L.F."/>
            <person name="Wei W."/>
            <person name="Gao Y.C."/>
            <person name="Liu J.Z."/>
            <person name="Shao H.Z."/>
            <person name="Wang X."/>
            <person name="Wang C.C."/>
            <person name="Yang T.C."/>
            <person name="Huo Q.B."/>
            <person name="Li W."/>
            <person name="Chen H.Y."/>
            <person name="Chen S.E."/>
            <person name="Zhou L.G."/>
            <person name="Ni X.B."/>
            <person name="Tian J.H."/>
            <person name="Sheng Y."/>
            <person name="Liu T."/>
            <person name="Pan Y.S."/>
            <person name="Xia L.Y."/>
            <person name="Li J."/>
            <person name="Zhao F."/>
            <person name="Cao W.C."/>
        </authorList>
    </citation>
    <scope>NUCLEOTIDE SEQUENCE</scope>
    <source>
        <strain evidence="7">Rsan-2018</strain>
    </source>
</reference>
<comment type="subcellular location">
    <subcellularLocation>
        <location evidence="1">Membrane</location>
        <topology evidence="1">Multi-pass membrane protein</topology>
    </subcellularLocation>
</comment>
<feature type="region of interest" description="Disordered" evidence="5">
    <location>
        <begin position="116"/>
        <end position="141"/>
    </location>
</feature>
<gene>
    <name evidence="7" type="ORF">HPB52_018189</name>
</gene>
<feature type="transmembrane region" description="Helical" evidence="6">
    <location>
        <begin position="71"/>
        <end position="93"/>
    </location>
</feature>
<evidence type="ECO:0000256" key="1">
    <source>
        <dbReference type="ARBA" id="ARBA00004141"/>
    </source>
</evidence>
<dbReference type="EMBL" id="JABSTV010001246">
    <property type="protein sequence ID" value="KAH7976690.1"/>
    <property type="molecule type" value="Genomic_DNA"/>
</dbReference>
<evidence type="ECO:0008006" key="9">
    <source>
        <dbReference type="Google" id="ProtNLM"/>
    </source>
</evidence>
<proteinExistence type="predicted"/>
<dbReference type="GO" id="GO:0004930">
    <property type="term" value="F:G protein-coupled receptor activity"/>
    <property type="evidence" value="ECO:0007669"/>
    <property type="project" value="InterPro"/>
</dbReference>